<dbReference type="GO" id="GO:0005634">
    <property type="term" value="C:nucleus"/>
    <property type="evidence" value="ECO:0007669"/>
    <property type="project" value="UniProtKB-SubCell"/>
</dbReference>
<keyword evidence="6" id="KW-0805">Transcription regulation</keyword>
<dbReference type="InterPro" id="IPR038718">
    <property type="entry name" value="SNF2-like_sf"/>
</dbReference>
<dbReference type="InterPro" id="IPR043472">
    <property type="entry name" value="Macro_dom-like"/>
</dbReference>
<dbReference type="FunFam" id="3.40.50.300:FF:001488">
    <property type="entry name" value="Putative helicase CHR10"/>
    <property type="match status" value="1"/>
</dbReference>
<dbReference type="GO" id="GO:0016787">
    <property type="term" value="F:hydrolase activity"/>
    <property type="evidence" value="ECO:0007669"/>
    <property type="project" value="UniProtKB-KW"/>
</dbReference>
<evidence type="ECO:0000256" key="6">
    <source>
        <dbReference type="ARBA" id="ARBA00023015"/>
    </source>
</evidence>
<dbReference type="SUPFAM" id="SSF52949">
    <property type="entry name" value="Macro domain-like"/>
    <property type="match status" value="1"/>
</dbReference>
<keyword evidence="15" id="KW-0347">Helicase</keyword>
<feature type="compositionally biased region" description="Basic and acidic residues" evidence="11">
    <location>
        <begin position="1020"/>
        <end position="1032"/>
    </location>
</feature>
<dbReference type="PROSITE" id="PS01283">
    <property type="entry name" value="TBOX_1"/>
    <property type="match status" value="1"/>
</dbReference>
<dbReference type="InterPro" id="IPR002070">
    <property type="entry name" value="TF_Brachyury"/>
</dbReference>
<dbReference type="GO" id="GO:0005524">
    <property type="term" value="F:ATP binding"/>
    <property type="evidence" value="ECO:0007669"/>
    <property type="project" value="UniProtKB-KW"/>
</dbReference>
<dbReference type="InterPro" id="IPR000330">
    <property type="entry name" value="SNF2_N"/>
</dbReference>
<keyword evidence="5" id="KW-0067">ATP-binding</keyword>
<dbReference type="InterPro" id="IPR027417">
    <property type="entry name" value="P-loop_NTPase"/>
</dbReference>
<dbReference type="SUPFAM" id="SSF49417">
    <property type="entry name" value="p53-like transcription factors"/>
    <property type="match status" value="1"/>
</dbReference>
<accession>A0A662YUD8</accession>
<feature type="compositionally biased region" description="Acidic residues" evidence="11">
    <location>
        <begin position="903"/>
        <end position="912"/>
    </location>
</feature>
<dbReference type="EMBL" id="SCEB01000236">
    <property type="protein sequence ID" value="RXN00130.1"/>
    <property type="molecule type" value="Genomic_DNA"/>
</dbReference>
<evidence type="ECO:0000256" key="2">
    <source>
        <dbReference type="ARBA" id="ARBA00007025"/>
    </source>
</evidence>
<keyword evidence="4" id="KW-0378">Hydrolase</keyword>
<dbReference type="InterPro" id="IPR008967">
    <property type="entry name" value="p53-like_TF_DNA-bd_sf"/>
</dbReference>
<evidence type="ECO:0000256" key="11">
    <source>
        <dbReference type="SAM" id="MobiDB-lite"/>
    </source>
</evidence>
<dbReference type="SMART" id="SM00425">
    <property type="entry name" value="TBOX"/>
    <property type="match status" value="1"/>
</dbReference>
<evidence type="ECO:0000256" key="10">
    <source>
        <dbReference type="PROSITE-ProRule" id="PRU00201"/>
    </source>
</evidence>
<dbReference type="SUPFAM" id="SSF52540">
    <property type="entry name" value="P-loop containing nucleoside triphosphate hydrolases"/>
    <property type="match status" value="2"/>
</dbReference>
<feature type="domain" description="Helicase C-terminal" evidence="14">
    <location>
        <begin position="694"/>
        <end position="848"/>
    </location>
</feature>
<evidence type="ECO:0000256" key="8">
    <source>
        <dbReference type="ARBA" id="ARBA00023163"/>
    </source>
</evidence>
<comment type="caution">
    <text evidence="10">Lacks conserved residue(s) required for the propagation of feature annotation.</text>
</comment>
<dbReference type="FunFam" id="2.60.40.820:FF:000002">
    <property type="entry name" value="T-box transcription factor Brachyury"/>
    <property type="match status" value="1"/>
</dbReference>
<keyword evidence="8" id="KW-0804">Transcription</keyword>
<feature type="compositionally biased region" description="Basic and acidic residues" evidence="11">
    <location>
        <begin position="1059"/>
        <end position="1075"/>
    </location>
</feature>
<evidence type="ECO:0000259" key="12">
    <source>
        <dbReference type="PROSITE" id="PS50252"/>
    </source>
</evidence>
<feature type="domain" description="T-box" evidence="12">
    <location>
        <begin position="47"/>
        <end position="220"/>
    </location>
</feature>
<name>A0A662YUD8_ACIRT</name>
<reference evidence="15 16" key="1">
    <citation type="submission" date="2019-01" db="EMBL/GenBank/DDBJ databases">
        <title>Draft Genome and Complete Hox-Cluster Characterization of the Sterlet Sturgeon (Acipenser ruthenus).</title>
        <authorList>
            <person name="Wei Q."/>
        </authorList>
    </citation>
    <scope>NUCLEOTIDE SEQUENCE [LARGE SCALE GENOMIC DNA]</scope>
    <source>
        <strain evidence="15">WHYD16114868_AA</strain>
        <tissue evidence="15">Blood</tissue>
    </source>
</reference>
<dbReference type="CDD" id="cd18793">
    <property type="entry name" value="SF2_C_SNF"/>
    <property type="match status" value="1"/>
</dbReference>
<keyword evidence="16" id="KW-1185">Reference proteome</keyword>
<comment type="similarity">
    <text evidence="2">Belongs to the SNF2/RAD54 helicase family.</text>
</comment>
<dbReference type="PRINTS" id="PR00937">
    <property type="entry name" value="TBOX"/>
</dbReference>
<dbReference type="PROSITE" id="PS50252">
    <property type="entry name" value="TBOX_3"/>
    <property type="match status" value="1"/>
</dbReference>
<keyword evidence="3" id="KW-0547">Nucleotide-binding</keyword>
<evidence type="ECO:0000256" key="3">
    <source>
        <dbReference type="ARBA" id="ARBA00022741"/>
    </source>
</evidence>
<dbReference type="Gene3D" id="3.40.50.300">
    <property type="entry name" value="P-loop containing nucleotide triphosphate hydrolases"/>
    <property type="match status" value="1"/>
</dbReference>
<dbReference type="PRINTS" id="PR00938">
    <property type="entry name" value="BRACHYURY"/>
</dbReference>
<evidence type="ECO:0000256" key="1">
    <source>
        <dbReference type="ARBA" id="ARBA00004123"/>
    </source>
</evidence>
<evidence type="ECO:0000256" key="9">
    <source>
        <dbReference type="ARBA" id="ARBA00023242"/>
    </source>
</evidence>
<evidence type="ECO:0000256" key="5">
    <source>
        <dbReference type="ARBA" id="ARBA00022840"/>
    </source>
</evidence>
<dbReference type="PANTHER" id="PTHR47157:SF1">
    <property type="entry name" value="CHROMODOMAIN-HELICASE-DNA-BINDING PROTEIN 1-LIKE"/>
    <property type="match status" value="1"/>
</dbReference>
<dbReference type="Gene3D" id="2.60.40.820">
    <property type="entry name" value="Transcription factor, T-box"/>
    <property type="match status" value="1"/>
</dbReference>
<dbReference type="GO" id="GO:0045893">
    <property type="term" value="P:positive regulation of DNA-templated transcription"/>
    <property type="evidence" value="ECO:0007669"/>
    <property type="project" value="InterPro"/>
</dbReference>
<evidence type="ECO:0000256" key="4">
    <source>
        <dbReference type="ARBA" id="ARBA00022801"/>
    </source>
</evidence>
<dbReference type="CDD" id="cd03331">
    <property type="entry name" value="Macro_Poa1p-like_SNF2"/>
    <property type="match status" value="1"/>
</dbReference>
<comment type="caution">
    <text evidence="15">The sequence shown here is derived from an EMBL/GenBank/DDBJ whole genome shotgun (WGS) entry which is preliminary data.</text>
</comment>
<dbReference type="GO" id="GO:0003700">
    <property type="term" value="F:DNA-binding transcription factor activity"/>
    <property type="evidence" value="ECO:0007669"/>
    <property type="project" value="InterPro"/>
</dbReference>
<protein>
    <submittedName>
        <fullName evidence="15">Chromodomain-helicase-DNA-binding protein 1-like</fullName>
    </submittedName>
</protein>
<evidence type="ECO:0000313" key="15">
    <source>
        <dbReference type="EMBL" id="RXN00130.1"/>
    </source>
</evidence>
<comment type="subcellular location">
    <subcellularLocation>
        <location evidence="1 10">Nucleus</location>
    </subcellularLocation>
</comment>
<dbReference type="InterPro" id="IPR001650">
    <property type="entry name" value="Helicase_C-like"/>
</dbReference>
<dbReference type="Gene3D" id="3.40.50.10810">
    <property type="entry name" value="Tandem AAA-ATPase domain"/>
    <property type="match status" value="2"/>
</dbReference>
<dbReference type="Pfam" id="PF00907">
    <property type="entry name" value="T-box"/>
    <property type="match status" value="1"/>
</dbReference>
<dbReference type="Pfam" id="PF00271">
    <property type="entry name" value="Helicase_C"/>
    <property type="match status" value="1"/>
</dbReference>
<dbReference type="PROSITE" id="PS01264">
    <property type="entry name" value="TBOX_2"/>
    <property type="match status" value="1"/>
</dbReference>
<evidence type="ECO:0000259" key="14">
    <source>
        <dbReference type="PROSITE" id="PS51194"/>
    </source>
</evidence>
<dbReference type="PROSITE" id="PS51154">
    <property type="entry name" value="MACRO"/>
    <property type="match status" value="1"/>
</dbReference>
<dbReference type="GO" id="GO:0006281">
    <property type="term" value="P:DNA repair"/>
    <property type="evidence" value="ECO:0007669"/>
    <property type="project" value="InterPro"/>
</dbReference>
<dbReference type="SMART" id="SM00490">
    <property type="entry name" value="HELICc"/>
    <property type="match status" value="1"/>
</dbReference>
<sequence>MNDLGGSSSCKKGSECCISRLLSVVESELQAGREKGDPTEKKLKVSLEDGELWRKFKEITNEMIVTKNGRRMFPVLRVSVSGLDPNAMYTFLLDFAPADSHRWKYVNGEWIPAGKPEPQAHSCVYIHPDSPNFGAHWMKSPISFSKVKLTNKLNVGGQIMLNSLHKYEPQIHIIRVGVSHKMVTNLSFPETQFIAVTAYQNEEITALKIKYNPFAKAFLDAKERTHPKDILESPSENQHMGMPHCGWLISNSEALCAPGSPNYQYNGGLPLPPNPSHHSYERYASLRHHRSAPYPTPYIHRNHSSESTSSSLPVFPAHENWSALSPTPPHTSMLPITPASAAASSSASQYPCLWTVSNCTVNASSPAGGAMNYTQNQAPSAGILSYHAEAFISRKFLRCVLTINIDDSRRLLGNMSQFLQNVKQNIQPKQPKGDIKEQDLGTWGLTGIKLRSYQLDGLNWLVQCFNNQHGCILGDEMGLGKTCQFTCGNKPLQTAKQMVKETYYSKHQGDKEERAELHRDLKNRSDFHILLTTYEFSVGFTVLLTGTPVQNSLQELFSLLSFIEPQVFPEHEAEGFVTSYRDVETQKERAAELHSLLQPFLLRRVKTDVAAELPRKSELVVYHGMSALQKKYYRAVLTKDLGAFDNERGSKARLSNILIQLRKCVDHPYLFDGVEPEPFEIGDHLIEASGKLHLLDTMLSFLHDRGHRVLLFSQMTRMLDILQDYMEYRGYSYERLDGSVRGEERHLAIKNFSSKDVFVFLLSTKAGGVGMNLTAADTVIFVDSDFNPQNDLQAAARAHRIGQKRPVKIIRLIGRDTVEEIVYRRAMSKLKLTNAVIEGGQFSHRDEGDSSMAADMQLSEILKFGVDKLLSSEESTIQDVDLGKILGKTRKGEWVTEDPPLPTEDESSESEETETHMYLYEGKDYSKEPSAEDKKTFEHLLDLENVLLADAGREGRALRNKSDIVLNIAFEDLQTDSGEGGKVLLTGLLDVTASRKRVLSPEELQQRRQKRQAAAAKRAKLMEDKKQQRKEAEHKKKLAWWESCGYHSLCVSSEDSEEEKGGSEDEGSDDVHVDLDSTDSEHTAIHYIMGDVTHPQAAREDAIIVHCVDDSGRWGRGGLFMALEIRSDQPRRQYELAGKMKDLGLGNVLMFPIDDKESRHDGQDLLALIVTQQRDRSNNVSGIKLPALEEGLKKISTVAKKKKASVHLPRIGHATKGFNWYGTERLIRKYFASRNIPTYMYLLILSVSIKCYILGAGGLSGMSLEHDNDS</sequence>
<evidence type="ECO:0000313" key="16">
    <source>
        <dbReference type="Proteomes" id="UP000289886"/>
    </source>
</evidence>
<dbReference type="AlphaFoldDB" id="A0A662YUD8"/>
<dbReference type="Gene3D" id="3.40.220.10">
    <property type="entry name" value="Leucine Aminopeptidase, subunit E, domain 1"/>
    <property type="match status" value="1"/>
</dbReference>
<proteinExistence type="inferred from homology"/>
<dbReference type="InterPro" id="IPR031053">
    <property type="entry name" value="ALC1"/>
</dbReference>
<feature type="region of interest" description="Disordered" evidence="11">
    <location>
        <begin position="1000"/>
        <end position="1032"/>
    </location>
</feature>
<dbReference type="Proteomes" id="UP000289886">
    <property type="component" value="Unassembled WGS sequence"/>
</dbReference>
<feature type="region of interest" description="Disordered" evidence="11">
    <location>
        <begin position="1055"/>
        <end position="1075"/>
    </location>
</feature>
<dbReference type="PANTHER" id="PTHR47157">
    <property type="entry name" value="CHROMODOMAIN-HELICASE-DNA-BINDING PROTEIN 1-LIKE"/>
    <property type="match status" value="1"/>
</dbReference>
<dbReference type="GO" id="GO:0003677">
    <property type="term" value="F:DNA binding"/>
    <property type="evidence" value="ECO:0007669"/>
    <property type="project" value="UniProtKB-UniRule"/>
</dbReference>
<keyword evidence="9 10" id="KW-0539">Nucleus</keyword>
<dbReference type="GO" id="GO:0006338">
    <property type="term" value="P:chromatin remodeling"/>
    <property type="evidence" value="ECO:0007669"/>
    <property type="project" value="InterPro"/>
</dbReference>
<feature type="domain" description="Macro" evidence="13">
    <location>
        <begin position="1072"/>
        <end position="1247"/>
    </location>
</feature>
<dbReference type="GO" id="GO:0003678">
    <property type="term" value="F:DNA helicase activity"/>
    <property type="evidence" value="ECO:0007669"/>
    <property type="project" value="InterPro"/>
</dbReference>
<dbReference type="InterPro" id="IPR036960">
    <property type="entry name" value="T-box_sf"/>
</dbReference>
<keyword evidence="7 10" id="KW-0238">DNA-binding</keyword>
<feature type="region of interest" description="Disordered" evidence="11">
    <location>
        <begin position="893"/>
        <end position="913"/>
    </location>
</feature>
<gene>
    <name evidence="15" type="ORF">EOD39_10177</name>
</gene>
<evidence type="ECO:0000256" key="7">
    <source>
        <dbReference type="ARBA" id="ARBA00023125"/>
    </source>
</evidence>
<dbReference type="PROSITE" id="PS51194">
    <property type="entry name" value="HELICASE_CTER"/>
    <property type="match status" value="1"/>
</dbReference>
<evidence type="ECO:0000259" key="13">
    <source>
        <dbReference type="PROSITE" id="PS51154"/>
    </source>
</evidence>
<dbReference type="InterPro" id="IPR046360">
    <property type="entry name" value="T-box_DNA-bd"/>
</dbReference>
<dbReference type="InterPro" id="IPR018186">
    <property type="entry name" value="TF_T-box_CS"/>
</dbReference>
<dbReference type="Pfam" id="PF00176">
    <property type="entry name" value="SNF2-rel_dom"/>
    <property type="match status" value="2"/>
</dbReference>
<dbReference type="CDD" id="cd20201">
    <property type="entry name" value="T-box_TBX19-like"/>
    <property type="match status" value="1"/>
</dbReference>
<dbReference type="InterPro" id="IPR002589">
    <property type="entry name" value="Macro_dom"/>
</dbReference>
<organism evidence="15 16">
    <name type="scientific">Acipenser ruthenus</name>
    <name type="common">Sterlet sturgeon</name>
    <dbReference type="NCBI Taxonomy" id="7906"/>
    <lineage>
        <taxon>Eukaryota</taxon>
        <taxon>Metazoa</taxon>
        <taxon>Chordata</taxon>
        <taxon>Craniata</taxon>
        <taxon>Vertebrata</taxon>
        <taxon>Euteleostomi</taxon>
        <taxon>Actinopterygii</taxon>
        <taxon>Chondrostei</taxon>
        <taxon>Acipenseriformes</taxon>
        <taxon>Acipenseridae</taxon>
        <taxon>Acipenser</taxon>
    </lineage>
</organism>
<dbReference type="InterPro" id="IPR049730">
    <property type="entry name" value="SNF2/RAD54-like_C"/>
</dbReference>